<accession>A0A0D8HJW5</accession>
<dbReference type="PANTHER" id="PTHR13420">
    <property type="entry name" value="UPF0235 PROTEIN C15ORF40"/>
    <property type="match status" value="1"/>
</dbReference>
<dbReference type="SMART" id="SM01152">
    <property type="entry name" value="DUF167"/>
    <property type="match status" value="1"/>
</dbReference>
<reference evidence="3 4" key="1">
    <citation type="submission" date="2015-01" db="EMBL/GenBank/DDBJ databases">
        <title>Draft genome of the acidophilic iron oxidizer Acidithrix ferrooxidans strain Py-F3.</title>
        <authorList>
            <person name="Poehlein A."/>
            <person name="Eisen S."/>
            <person name="Schloemann M."/>
            <person name="Johnson B.D."/>
            <person name="Daniel R."/>
            <person name="Muehling M."/>
        </authorList>
    </citation>
    <scope>NUCLEOTIDE SEQUENCE [LARGE SCALE GENOMIC DNA]</scope>
    <source>
        <strain evidence="3 4">Py-F3</strain>
    </source>
</reference>
<dbReference type="Proteomes" id="UP000032360">
    <property type="component" value="Unassembled WGS sequence"/>
</dbReference>
<comment type="similarity">
    <text evidence="1 2">Belongs to the UPF0235 family.</text>
</comment>
<gene>
    <name evidence="3" type="ORF">AXFE_09000</name>
</gene>
<dbReference type="InterPro" id="IPR036591">
    <property type="entry name" value="YggU-like_sf"/>
</dbReference>
<dbReference type="AlphaFoldDB" id="A0A0D8HJW5"/>
<dbReference type="STRING" id="1280514.AXFE_09000"/>
<dbReference type="OrthoDB" id="5244571at2"/>
<name>A0A0D8HJW5_9ACTN</name>
<keyword evidence="4" id="KW-1185">Reference proteome</keyword>
<evidence type="ECO:0000256" key="2">
    <source>
        <dbReference type="HAMAP-Rule" id="MF_00634"/>
    </source>
</evidence>
<dbReference type="InterPro" id="IPR003746">
    <property type="entry name" value="DUF167"/>
</dbReference>
<dbReference type="GO" id="GO:0005737">
    <property type="term" value="C:cytoplasm"/>
    <property type="evidence" value="ECO:0007669"/>
    <property type="project" value="TreeGrafter"/>
</dbReference>
<dbReference type="HAMAP" id="MF_00634">
    <property type="entry name" value="UPF0235"/>
    <property type="match status" value="1"/>
</dbReference>
<dbReference type="NCBIfam" id="TIGR00251">
    <property type="entry name" value="DUF167 family protein"/>
    <property type="match status" value="1"/>
</dbReference>
<protein>
    <recommendedName>
        <fullName evidence="2">UPF0235 protein AXFE_09000</fullName>
    </recommendedName>
</protein>
<evidence type="ECO:0000256" key="1">
    <source>
        <dbReference type="ARBA" id="ARBA00010364"/>
    </source>
</evidence>
<proteinExistence type="inferred from homology"/>
<dbReference type="EMBL" id="JXYS01000022">
    <property type="protein sequence ID" value="KJF18250.1"/>
    <property type="molecule type" value="Genomic_DNA"/>
</dbReference>
<sequence length="106" mass="11810">MNPNYQPNQIAITEYKDGIRVPFYISTRKSRTEITGIRETAIAISLTSPAVEDRANQELVTFLAKALSTQKSLVNIVMGAHNRNKVIEITSMSQFELLTKLGLANN</sequence>
<dbReference type="PANTHER" id="PTHR13420:SF7">
    <property type="entry name" value="UPF0235 PROTEIN C15ORF40"/>
    <property type="match status" value="1"/>
</dbReference>
<dbReference type="Gene3D" id="3.30.1200.10">
    <property type="entry name" value="YggU-like"/>
    <property type="match status" value="1"/>
</dbReference>
<dbReference type="RefSeq" id="WP_052604658.1">
    <property type="nucleotide sequence ID" value="NZ_JXYS01000022.1"/>
</dbReference>
<dbReference type="Pfam" id="PF02594">
    <property type="entry name" value="DUF167"/>
    <property type="match status" value="1"/>
</dbReference>
<evidence type="ECO:0000313" key="3">
    <source>
        <dbReference type="EMBL" id="KJF18250.1"/>
    </source>
</evidence>
<organism evidence="3 4">
    <name type="scientific">Acidithrix ferrooxidans</name>
    <dbReference type="NCBI Taxonomy" id="1280514"/>
    <lineage>
        <taxon>Bacteria</taxon>
        <taxon>Bacillati</taxon>
        <taxon>Actinomycetota</taxon>
        <taxon>Acidimicrobiia</taxon>
        <taxon>Acidimicrobiales</taxon>
        <taxon>Acidimicrobiaceae</taxon>
        <taxon>Acidithrix</taxon>
    </lineage>
</organism>
<evidence type="ECO:0000313" key="4">
    <source>
        <dbReference type="Proteomes" id="UP000032360"/>
    </source>
</evidence>
<dbReference type="SUPFAM" id="SSF69786">
    <property type="entry name" value="YggU-like"/>
    <property type="match status" value="1"/>
</dbReference>
<comment type="caution">
    <text evidence="3">The sequence shown here is derived from an EMBL/GenBank/DDBJ whole genome shotgun (WGS) entry which is preliminary data.</text>
</comment>